<name>A0ABQ6CDB7_9HYPH</name>
<accession>A0ABQ6CDB7</accession>
<dbReference type="InterPro" id="IPR031723">
    <property type="entry name" value="DMSP_lyase"/>
</dbReference>
<reference evidence="2" key="1">
    <citation type="journal article" date="2019" name="Int. J. Syst. Evol. Microbiol.">
        <title>The Global Catalogue of Microorganisms (GCM) 10K type strain sequencing project: providing services to taxonomists for standard genome sequencing and annotation.</title>
        <authorList>
            <consortium name="The Broad Institute Genomics Platform"/>
            <consortium name="The Broad Institute Genome Sequencing Center for Infectious Disease"/>
            <person name="Wu L."/>
            <person name="Ma J."/>
        </authorList>
    </citation>
    <scope>NUCLEOTIDE SEQUENCE [LARGE SCALE GENOMIC DNA]</scope>
    <source>
        <strain evidence="2">NBRC 101365</strain>
    </source>
</reference>
<dbReference type="InterPro" id="IPR014710">
    <property type="entry name" value="RmlC-like_jellyroll"/>
</dbReference>
<dbReference type="Pfam" id="PF16867">
    <property type="entry name" value="DMSP_lyase"/>
    <property type="match status" value="1"/>
</dbReference>
<protein>
    <submittedName>
        <fullName evidence="1">Transcriptional regulator</fullName>
    </submittedName>
</protein>
<comment type="caution">
    <text evidence="1">The sequence shown here is derived from an EMBL/GenBank/DDBJ whole genome shotgun (WGS) entry which is preliminary data.</text>
</comment>
<evidence type="ECO:0000313" key="2">
    <source>
        <dbReference type="Proteomes" id="UP001156882"/>
    </source>
</evidence>
<dbReference type="SUPFAM" id="SSF51182">
    <property type="entry name" value="RmlC-like cupins"/>
    <property type="match status" value="1"/>
</dbReference>
<organism evidence="1 2">
    <name type="scientific">Labrys miyagiensis</name>
    <dbReference type="NCBI Taxonomy" id="346912"/>
    <lineage>
        <taxon>Bacteria</taxon>
        <taxon>Pseudomonadati</taxon>
        <taxon>Pseudomonadota</taxon>
        <taxon>Alphaproteobacteria</taxon>
        <taxon>Hyphomicrobiales</taxon>
        <taxon>Xanthobacteraceae</taxon>
        <taxon>Labrys</taxon>
    </lineage>
</organism>
<dbReference type="EMBL" id="BSPC01000007">
    <property type="protein sequence ID" value="GLS17925.1"/>
    <property type="molecule type" value="Genomic_DNA"/>
</dbReference>
<dbReference type="InterPro" id="IPR011051">
    <property type="entry name" value="RmlC_Cupin_sf"/>
</dbReference>
<dbReference type="Proteomes" id="UP001156882">
    <property type="component" value="Unassembled WGS sequence"/>
</dbReference>
<keyword evidence="2" id="KW-1185">Reference proteome</keyword>
<dbReference type="Gene3D" id="2.60.120.10">
    <property type="entry name" value="Jelly Rolls"/>
    <property type="match status" value="1"/>
</dbReference>
<dbReference type="RefSeq" id="WP_284310758.1">
    <property type="nucleotide sequence ID" value="NZ_BSPC01000007.1"/>
</dbReference>
<gene>
    <name evidence="1" type="ORF">GCM10007874_09410</name>
</gene>
<proteinExistence type="predicted"/>
<evidence type="ECO:0000313" key="1">
    <source>
        <dbReference type="EMBL" id="GLS17925.1"/>
    </source>
</evidence>
<sequence>MSERDPDLQRFVTALRTALRYAEKSAQADAMQAKVFAALEEAGPKGTSTPARLPVCDQLEPALDELKGSAAVLETVGQALATLAPSLHWIQRGGERPNANERFADGHANATIIGRGGLEEREDLRIGVSLLAPGVRYPDHDHPPEEVYLVLSPGRFSHGGEPWQEPGIGGTFHNPPGILHAMASDERPLFAIWCLWSGNG</sequence>